<reference evidence="2" key="1">
    <citation type="journal article" date="2015" name="Nature">
        <title>Complex archaea that bridge the gap between prokaryotes and eukaryotes.</title>
        <authorList>
            <person name="Spang A."/>
            <person name="Saw J.H."/>
            <person name="Jorgensen S.L."/>
            <person name="Zaremba-Niedzwiedzka K."/>
            <person name="Martijn J."/>
            <person name="Lind A.E."/>
            <person name="van Eijk R."/>
            <person name="Schleper C."/>
            <person name="Guy L."/>
            <person name="Ettema T.J."/>
        </authorList>
    </citation>
    <scope>NUCLEOTIDE SEQUENCE</scope>
</reference>
<dbReference type="EMBL" id="LAZR01042242">
    <property type="protein sequence ID" value="KKL09999.1"/>
    <property type="molecule type" value="Genomic_DNA"/>
</dbReference>
<dbReference type="AlphaFoldDB" id="A0A0F9AK76"/>
<proteinExistence type="predicted"/>
<dbReference type="Gene3D" id="3.90.320.10">
    <property type="match status" value="1"/>
</dbReference>
<gene>
    <name evidence="2" type="ORF">LCGC14_2560240</name>
</gene>
<dbReference type="Pfam" id="PF12684">
    <property type="entry name" value="DUF3799"/>
    <property type="match status" value="1"/>
</dbReference>
<dbReference type="InterPro" id="IPR011604">
    <property type="entry name" value="PDDEXK-like_dom_sf"/>
</dbReference>
<accession>A0A0F9AK76</accession>
<feature type="non-terminal residue" evidence="2">
    <location>
        <position position="1"/>
    </location>
</feature>
<sequence length="252" mass="28855">LHPYYEGAGGIVIYHGDCRELLDELDVGTVAHECLTNPGGLDAILKVIPKDALNAQGHRKGSQWKEWSEAHADYIQMKASEIEPIRRMIASVHRTVPKWLFENVLHYEHTIIWRDESGLMLRARPDMIVSRGEHVILPDFKTTRTTTARTFAADVVKYGYHRQGAWYWDAAVALGMSPCASLIIPVDKTPAHETRIYELSREAVELGRTQNRNALHELAWRLETNTWTAPHHGEILTLDLPEWAYREDSWEV</sequence>
<name>A0A0F9AK76_9ZZZZ</name>
<organism evidence="2">
    <name type="scientific">marine sediment metagenome</name>
    <dbReference type="NCBI Taxonomy" id="412755"/>
    <lineage>
        <taxon>unclassified sequences</taxon>
        <taxon>metagenomes</taxon>
        <taxon>ecological metagenomes</taxon>
    </lineage>
</organism>
<evidence type="ECO:0000313" key="2">
    <source>
        <dbReference type="EMBL" id="KKL09999.1"/>
    </source>
</evidence>
<feature type="domain" description="Putative exodeoxyribonuclease 8 PDDEXK-like" evidence="1">
    <location>
        <begin position="71"/>
        <end position="227"/>
    </location>
</feature>
<evidence type="ECO:0000259" key="1">
    <source>
        <dbReference type="Pfam" id="PF12684"/>
    </source>
</evidence>
<dbReference type="InterPro" id="IPR024432">
    <property type="entry name" value="Put_RecE_PDDEXK-like_dom"/>
</dbReference>
<comment type="caution">
    <text evidence="2">The sequence shown here is derived from an EMBL/GenBank/DDBJ whole genome shotgun (WGS) entry which is preliminary data.</text>
</comment>
<protein>
    <recommendedName>
        <fullName evidence="1">Putative exodeoxyribonuclease 8 PDDEXK-like domain-containing protein</fullName>
    </recommendedName>
</protein>